<evidence type="ECO:0007829" key="4">
    <source>
        <dbReference type="PDB" id="7BZ3"/>
    </source>
</evidence>
<name>A0ACD6B921_9BACT</name>
<feature type="binding site" evidence="4 5">
    <location>
        <position position="279"/>
    </location>
    <ligand>
        <name>Zn(2+)</name>
        <dbReference type="ChEBI" id="CHEBI:29105"/>
        <label>2</label>
    </ligand>
</feature>
<dbReference type="PDB" id="7BZ1">
    <property type="method" value="X-ray"/>
    <property type="resolution" value="2.45 A"/>
    <property type="chains" value="A/B/C/D=9-373"/>
</dbReference>
<sequence>MAGGKVTSSTGIAPKRYVYYPGSEELGPDEIRVIACGTGMPTARRAQAAAAWVVELGNGDKFIVDIGSGSMANIQSLMIPANYLTKIFLTHLHTDHWGDLVSMWAGGWTAGRTDPLEVWGPSGSREDMGTKYAVEHMLKAYNWDYMTRAVTINPRPGDINVHEFDYRALNEVVYQENGVTFRSWPCIHAGDGPVSFALEWNGYKVVFGGDTAPNIWYPEYAKGADLAIHECWMTSDQMMTKYNQPAQLALRINLDFHTSAQSFGQIMNMVQPRHAVAYHFFNDDDTRYDIYTGVRENYAGPLSMATDMMVWNITRDAVTERMAVSPDHAWDVAGPSEDLAPDRNRASEYTQYILDGRLNVDEANAHWKQEFMGRTGLTTEDLGVGS</sequence>
<reference evidence="2 3" key="2">
    <citation type="journal article" date="2020" name="Int. J. Mol. Sci.">
        <title>Structural Study of Metal Binding and Coordination in Ancient Metallo-beta-Lactamase PNGM-1 Variants.</title>
        <authorList>
            <person name="Park Y.S."/>
            <person name="Kim T.Y."/>
            <person name="Park H."/>
            <person name="Lee J.H."/>
            <person name="Nguyen D.Q."/>
            <person name="Hong M.K."/>
            <person name="Lee S.H."/>
            <person name="Kang L.W."/>
        </authorList>
    </citation>
    <scope>X-RAY CRYSTALLOGRAPHY (1.61 ANGSTROMS) OF 2-373 IN COMPLEX WITH ZN(2+)</scope>
</reference>
<feature type="binding site" evidence="2 3">
    <location>
        <position position="95"/>
    </location>
    <ligand>
        <name>Zn(2+)</name>
        <dbReference type="ChEBI" id="CHEBI:29105"/>
        <label>1</label>
    </ligand>
</feature>
<feature type="binding site" evidence="2 3">
    <location>
        <position position="93"/>
    </location>
    <ligand>
        <name>Zn(2+)</name>
        <dbReference type="ChEBI" id="CHEBI:29105"/>
        <label>1</label>
    </ligand>
</feature>
<reference evidence="1" key="1">
    <citation type="journal article" date="2018" name="J Glob Antimicrob Resist">
        <title>PNGM-1, a novel subclass B3 metallo-?-lactamase from a deep-sea sediment metagenome.</title>
        <authorList>
            <person name="Park K.S."/>
            <person name="Kim T.Y."/>
            <person name="Kim J.H."/>
            <person name="Lee J.H."/>
            <person name="Jeon J.H."/>
            <person name="Karim A.M."/>
            <person name="Malik S.K."/>
            <person name="Lee S.H."/>
        </authorList>
    </citation>
    <scope>NUCLEOTIDE SEQUENCE</scope>
</reference>
<feature type="binding site" evidence="2 3">
    <location>
        <position position="210"/>
    </location>
    <ligand>
        <name>Zn(2+)</name>
        <dbReference type="ChEBI" id="CHEBI:29105"/>
        <label>1</label>
    </ligand>
</feature>
<feature type="binding site" evidence="2 3">
    <location>
        <position position="91"/>
    </location>
    <ligand>
        <name>Zn(2+)</name>
        <dbReference type="ChEBI" id="CHEBI:29105"/>
        <label>1</label>
    </ligand>
</feature>
<accession>A0A2U8UYM6</accession>
<dbReference type="PDB" id="7BZI">
    <property type="method" value="X-ray"/>
    <property type="resolution" value="1.94 A"/>
    <property type="chains" value="A/B/C/D/E/F/G/H=2-373"/>
</dbReference>
<evidence type="ECO:0007829" key="2">
    <source>
        <dbReference type="PDB" id="7BYQ"/>
    </source>
</evidence>
<dbReference type="PDB" id="7BZ3">
    <property type="method" value="X-ray"/>
    <property type="resolution" value="2.00 A"/>
    <property type="chains" value="A/B/C/D=2-373"/>
</dbReference>
<keyword evidence="1" id="KW-0378">Hydrolase</keyword>
<keyword evidence="2 3" id="KW-0862">Zinc</keyword>
<protein>
    <submittedName>
        <fullName evidence="1">Metallo-beta-lactamase PNGM-1</fullName>
        <ecNumber evidence="1">3.5.2.6</ecNumber>
    </submittedName>
</protein>
<dbReference type="PDB" id="7BYQ">
    <property type="method" value="X-ray"/>
    <property type="resolution" value="1.96 A"/>
    <property type="chains" value="A/B/C/D=2-373"/>
</dbReference>
<evidence type="ECO:0007829" key="3">
    <source>
        <dbReference type="PDB" id="7BZ1"/>
    </source>
</evidence>
<dbReference type="EC" id="3.5.2.6" evidence="1"/>
<feature type="binding site" evidence="2 3">
    <location>
        <position position="188"/>
    </location>
    <ligand>
        <name>Zn(2+)</name>
        <dbReference type="ChEBI" id="CHEBI:29105"/>
        <label>1</label>
    </ligand>
</feature>
<evidence type="ECO:0007829" key="5">
    <source>
        <dbReference type="PDB" id="7BZI"/>
    </source>
</evidence>
<proteinExistence type="evidence at protein level"/>
<evidence type="ECO:0000313" key="1">
    <source>
        <dbReference type="EMBL" id="AWN09461.1"/>
    </source>
</evidence>
<dbReference type="PDB" id="7BZ4">
    <property type="method" value="X-ray"/>
    <property type="resolution" value="2.16 A"/>
    <property type="chains" value="A/B/C/D=2-373"/>
</dbReference>
<accession>A0ACD6B921</accession>
<keyword evidence="2 3" id="KW-0002">3D-structure</keyword>
<feature type="binding site" evidence="4 5">
    <location>
        <position position="210"/>
    </location>
    <ligand>
        <name>Zn(2+)</name>
        <dbReference type="ChEBI" id="CHEBI:29105"/>
        <label>2</label>
    </ligand>
</feature>
<dbReference type="EMBL" id="MF445022">
    <property type="protein sequence ID" value="AWN09461.1"/>
    <property type="molecule type" value="Genomic_DNA"/>
</dbReference>
<dbReference type="PDB" id="7WI1">
    <property type="method" value="X-ray"/>
    <property type="resolution" value="1.61 A"/>
    <property type="chains" value="A/B/C/D/E/F/G/H=2-373"/>
</dbReference>
<organism evidence="1">
    <name type="scientific">uncultured bacterium</name>
    <dbReference type="NCBI Taxonomy" id="77133"/>
    <lineage>
        <taxon>Bacteria</taxon>
        <taxon>environmental samples</taxon>
    </lineage>
</organism>
<feature type="binding site" evidence="4 5">
    <location>
        <position position="96"/>
    </location>
    <ligand>
        <name>Zn(2+)</name>
        <dbReference type="ChEBI" id="CHEBI:29105"/>
        <label>2</label>
    </ligand>
</feature>
<keyword evidence="2 3" id="KW-0479">Metal-binding</keyword>
<feature type="binding site" evidence="4 5">
    <location>
        <position position="95"/>
    </location>
    <ligand>
        <name>Zn(2+)</name>
        <dbReference type="ChEBI" id="CHEBI:29105"/>
        <label>2</label>
    </ligand>
</feature>